<dbReference type="InterPro" id="IPR000150">
    <property type="entry name" value="Cof"/>
</dbReference>
<dbReference type="InterPro" id="IPR023214">
    <property type="entry name" value="HAD_sf"/>
</dbReference>
<dbReference type="Proteomes" id="UP000262969">
    <property type="component" value="Unassembled WGS sequence"/>
</dbReference>
<evidence type="ECO:0000313" key="2">
    <source>
        <dbReference type="Proteomes" id="UP000262969"/>
    </source>
</evidence>
<dbReference type="SUPFAM" id="SSF56784">
    <property type="entry name" value="HAD-like"/>
    <property type="match status" value="1"/>
</dbReference>
<dbReference type="Gene3D" id="3.30.1240.10">
    <property type="match status" value="1"/>
</dbReference>
<organism evidence="1 2">
    <name type="scientific">Lachnoclostridium phytofermentans</name>
    <dbReference type="NCBI Taxonomy" id="66219"/>
    <lineage>
        <taxon>Bacteria</taxon>
        <taxon>Bacillati</taxon>
        <taxon>Bacillota</taxon>
        <taxon>Clostridia</taxon>
        <taxon>Lachnospirales</taxon>
        <taxon>Lachnospiraceae</taxon>
    </lineage>
</organism>
<dbReference type="AlphaFoldDB" id="A0A3D2X807"/>
<keyword evidence="1" id="KW-0378">Hydrolase</keyword>
<gene>
    <name evidence="1" type="ORF">DHW61_09740</name>
</gene>
<dbReference type="GO" id="GO:0005829">
    <property type="term" value="C:cytosol"/>
    <property type="evidence" value="ECO:0007669"/>
    <property type="project" value="TreeGrafter"/>
</dbReference>
<comment type="caution">
    <text evidence="1">The sequence shown here is derived from an EMBL/GenBank/DDBJ whole genome shotgun (WGS) entry which is preliminary data.</text>
</comment>
<sequence length="256" mass="28962">MIKIIASDMDGTLLQNGCQQVSDRAISIIKQLHDKDILFVAASGRQYPNLYRNFKDVAKHMAFICENGSLVMYQDRVLYKSAMDHKLAKELCQTIYEREGCEVLISGQNTSYLIPKTDSYIDRMKNTVKNNVAIVTSFHEIPEDIIKISVYEIEGISHSASYFTSLFGDKLKATISGEQWLDFVNPFVNKGAALSHLLDYLSLSPDEAMAFGDNYNDLEMLSLVSYGYVMDNAVPDIKNRYSYKSSLVEDTLEKLL</sequence>
<dbReference type="Pfam" id="PF08282">
    <property type="entry name" value="Hydrolase_3"/>
    <property type="match status" value="1"/>
</dbReference>
<dbReference type="InterPro" id="IPR036412">
    <property type="entry name" value="HAD-like_sf"/>
</dbReference>
<dbReference type="SFLD" id="SFLDS00003">
    <property type="entry name" value="Haloacid_Dehalogenase"/>
    <property type="match status" value="1"/>
</dbReference>
<dbReference type="EMBL" id="DPVV01000319">
    <property type="protein sequence ID" value="HCL02675.1"/>
    <property type="molecule type" value="Genomic_DNA"/>
</dbReference>
<name>A0A3D2X807_9FIRM</name>
<dbReference type="GO" id="GO:0000287">
    <property type="term" value="F:magnesium ion binding"/>
    <property type="evidence" value="ECO:0007669"/>
    <property type="project" value="TreeGrafter"/>
</dbReference>
<accession>A0A3D2X807</accession>
<dbReference type="InterPro" id="IPR006379">
    <property type="entry name" value="HAD-SF_hydro_IIB"/>
</dbReference>
<dbReference type="GO" id="GO:0016791">
    <property type="term" value="F:phosphatase activity"/>
    <property type="evidence" value="ECO:0007669"/>
    <property type="project" value="UniProtKB-ARBA"/>
</dbReference>
<dbReference type="PROSITE" id="PS01229">
    <property type="entry name" value="COF_2"/>
    <property type="match status" value="1"/>
</dbReference>
<dbReference type="SFLD" id="SFLDG01140">
    <property type="entry name" value="C2.B:_Phosphomannomutase_and_P"/>
    <property type="match status" value="1"/>
</dbReference>
<proteinExistence type="predicted"/>
<dbReference type="NCBIfam" id="TIGR01484">
    <property type="entry name" value="HAD-SF-IIB"/>
    <property type="match status" value="1"/>
</dbReference>
<dbReference type="PANTHER" id="PTHR10000">
    <property type="entry name" value="PHOSPHOSERINE PHOSPHATASE"/>
    <property type="match status" value="1"/>
</dbReference>
<dbReference type="PANTHER" id="PTHR10000:SF53">
    <property type="entry name" value="5-AMINO-6-(5-PHOSPHO-D-RIBITYLAMINO)URACIL PHOSPHATASE YBJI-RELATED"/>
    <property type="match status" value="1"/>
</dbReference>
<reference evidence="1 2" key="1">
    <citation type="journal article" date="2018" name="Nat. Biotechnol.">
        <title>A standardized bacterial taxonomy based on genome phylogeny substantially revises the tree of life.</title>
        <authorList>
            <person name="Parks D.H."/>
            <person name="Chuvochina M."/>
            <person name="Waite D.W."/>
            <person name="Rinke C."/>
            <person name="Skarshewski A."/>
            <person name="Chaumeil P.A."/>
            <person name="Hugenholtz P."/>
        </authorList>
    </citation>
    <scope>NUCLEOTIDE SEQUENCE [LARGE SCALE GENOMIC DNA]</scope>
    <source>
        <strain evidence="1">UBA11728</strain>
    </source>
</reference>
<dbReference type="Gene3D" id="3.40.50.1000">
    <property type="entry name" value="HAD superfamily/HAD-like"/>
    <property type="match status" value="1"/>
</dbReference>
<dbReference type="NCBIfam" id="TIGR00099">
    <property type="entry name" value="Cof-subfamily"/>
    <property type="match status" value="1"/>
</dbReference>
<evidence type="ECO:0000313" key="1">
    <source>
        <dbReference type="EMBL" id="HCL02675.1"/>
    </source>
</evidence>
<protein>
    <submittedName>
        <fullName evidence="1">Cof-type HAD-IIB family hydrolase</fullName>
    </submittedName>
</protein>